<gene>
    <name evidence="1" type="ORF">ONZ43_g6198</name>
</gene>
<accession>A0ACC2I1H2</accession>
<proteinExistence type="predicted"/>
<dbReference type="EMBL" id="JAPESX010002132">
    <property type="protein sequence ID" value="KAJ8109206.1"/>
    <property type="molecule type" value="Genomic_DNA"/>
</dbReference>
<reference evidence="1" key="1">
    <citation type="submission" date="2022-11" db="EMBL/GenBank/DDBJ databases">
        <title>Genome Sequence of Nemania bipapillata.</title>
        <authorList>
            <person name="Buettner E."/>
        </authorList>
    </citation>
    <scope>NUCLEOTIDE SEQUENCE</scope>
    <source>
        <strain evidence="1">CP14</strain>
    </source>
</reference>
<name>A0ACC2I1H2_9PEZI</name>
<organism evidence="1 2">
    <name type="scientific">Nemania bipapillata</name>
    <dbReference type="NCBI Taxonomy" id="110536"/>
    <lineage>
        <taxon>Eukaryota</taxon>
        <taxon>Fungi</taxon>
        <taxon>Dikarya</taxon>
        <taxon>Ascomycota</taxon>
        <taxon>Pezizomycotina</taxon>
        <taxon>Sordariomycetes</taxon>
        <taxon>Xylariomycetidae</taxon>
        <taxon>Xylariales</taxon>
        <taxon>Xylariaceae</taxon>
        <taxon>Nemania</taxon>
    </lineage>
</organism>
<evidence type="ECO:0000313" key="1">
    <source>
        <dbReference type="EMBL" id="KAJ8109206.1"/>
    </source>
</evidence>
<protein>
    <submittedName>
        <fullName evidence="1">Uncharacterized protein</fullName>
    </submittedName>
</protein>
<comment type="caution">
    <text evidence="1">The sequence shown here is derived from an EMBL/GenBank/DDBJ whole genome shotgun (WGS) entry which is preliminary data.</text>
</comment>
<sequence>MVGTSTIHPSINPPLPRIQTQAPTTEQPSNTGRAPTEHSSVLPTSMALTRREAELVNETIPALRQHGEHISTVFYKSMLRDHPELNNYFNSVNMHTGRQPRALTALILAFASNIVNISELTPKLERVAQKHASLAIHPEHYEIVAKYLIRAFSAVLGPAMTSEVNVAWTKAYWLMAKMLTGREAIIYKQFANWPDWRPFSIAKKTPETIEGDIVSFTLVPVDGKPLPSFKPGQYVTVRLKIKGHKYRQLRQYSLSDAPHPESYRITVKRDIGASEDAKHDPRQFGSLDEGPPMSSAASSASDSSIGSVRPHRPGLVSNTLIDDFEVGDSVELTHPAGEFFLDAEDPNTSPVVLISAGAGAAPLYPMLKVVSQQGNGRPVSWIQASRHDAPFRERVEKIAKTDPNVRVKFFRSRLADGDVISLTSRFQEDFCGLNWEDLWLYNSLAHYYVCGPEKFMNEIGSHLQKNGVAPSRIQFELYSVGSFEMKK</sequence>
<keyword evidence="2" id="KW-1185">Reference proteome</keyword>
<evidence type="ECO:0000313" key="2">
    <source>
        <dbReference type="Proteomes" id="UP001153334"/>
    </source>
</evidence>
<dbReference type="Proteomes" id="UP001153334">
    <property type="component" value="Unassembled WGS sequence"/>
</dbReference>